<proteinExistence type="predicted"/>
<accession>A0A0F9RHC0</accession>
<comment type="caution">
    <text evidence="1">The sequence shown here is derived from an EMBL/GenBank/DDBJ whole genome shotgun (WGS) entry which is preliminary data.</text>
</comment>
<name>A0A0F9RHC0_9ZZZZ</name>
<organism evidence="1">
    <name type="scientific">marine sediment metagenome</name>
    <dbReference type="NCBI Taxonomy" id="412755"/>
    <lineage>
        <taxon>unclassified sequences</taxon>
        <taxon>metagenomes</taxon>
        <taxon>ecological metagenomes</taxon>
    </lineage>
</organism>
<evidence type="ECO:0000313" key="1">
    <source>
        <dbReference type="EMBL" id="KKN55865.1"/>
    </source>
</evidence>
<protein>
    <submittedName>
        <fullName evidence="1">Uncharacterized protein</fullName>
    </submittedName>
</protein>
<reference evidence="1" key="1">
    <citation type="journal article" date="2015" name="Nature">
        <title>Complex archaea that bridge the gap between prokaryotes and eukaryotes.</title>
        <authorList>
            <person name="Spang A."/>
            <person name="Saw J.H."/>
            <person name="Jorgensen S.L."/>
            <person name="Zaremba-Niedzwiedzka K."/>
            <person name="Martijn J."/>
            <person name="Lind A.E."/>
            <person name="van Eijk R."/>
            <person name="Schleper C."/>
            <person name="Guy L."/>
            <person name="Ettema T.J."/>
        </authorList>
    </citation>
    <scope>NUCLEOTIDE SEQUENCE</scope>
</reference>
<dbReference type="EMBL" id="LAZR01000868">
    <property type="protein sequence ID" value="KKN55865.1"/>
    <property type="molecule type" value="Genomic_DNA"/>
</dbReference>
<sequence>MKMPEKKEKIMLKWNTDQGQFVPIGSDADMQNGVFIELIEEEDKWRYFYIKGASLINRRTALRAANGISKTGYIHPKTNIRYGSECKLDEEVSPYEDMPDNIKVSQREWYKGEYKEY</sequence>
<gene>
    <name evidence="1" type="ORF">LCGC14_0578060</name>
</gene>
<dbReference type="AlphaFoldDB" id="A0A0F9RHC0"/>